<dbReference type="EMBL" id="RBNI01027972">
    <property type="protein sequence ID" value="RUO95590.1"/>
    <property type="molecule type" value="Genomic_DNA"/>
</dbReference>
<dbReference type="InterPro" id="IPR050987">
    <property type="entry name" value="AtrR-like"/>
</dbReference>
<dbReference type="GO" id="GO:0005634">
    <property type="term" value="C:nucleus"/>
    <property type="evidence" value="ECO:0007669"/>
    <property type="project" value="UniProtKB-SubCell"/>
</dbReference>
<feature type="non-terminal residue" evidence="7">
    <location>
        <position position="526"/>
    </location>
</feature>
<feature type="compositionally biased region" description="Pro residues" evidence="5">
    <location>
        <begin position="153"/>
        <end position="168"/>
    </location>
</feature>
<evidence type="ECO:0000313" key="8">
    <source>
        <dbReference type="Proteomes" id="UP000268093"/>
    </source>
</evidence>
<evidence type="ECO:0000256" key="4">
    <source>
        <dbReference type="ARBA" id="ARBA00023242"/>
    </source>
</evidence>
<evidence type="ECO:0000256" key="5">
    <source>
        <dbReference type="SAM" id="MobiDB-lite"/>
    </source>
</evidence>
<dbReference type="GO" id="GO:0003677">
    <property type="term" value="F:DNA binding"/>
    <property type="evidence" value="ECO:0007669"/>
    <property type="project" value="UniProtKB-KW"/>
</dbReference>
<feature type="compositionally biased region" description="Polar residues" evidence="5">
    <location>
        <begin position="277"/>
        <end position="287"/>
    </location>
</feature>
<evidence type="ECO:0000313" key="7">
    <source>
        <dbReference type="EMBL" id="RUO95590.1"/>
    </source>
</evidence>
<feature type="domain" description="Xylanolytic transcriptional activator regulatory" evidence="6">
    <location>
        <begin position="442"/>
        <end position="514"/>
    </location>
</feature>
<dbReference type="InterPro" id="IPR007219">
    <property type="entry name" value="XnlR_reg_dom"/>
</dbReference>
<proteinExistence type="predicted"/>
<dbReference type="GO" id="GO:0008270">
    <property type="term" value="F:zinc ion binding"/>
    <property type="evidence" value="ECO:0007669"/>
    <property type="project" value="InterPro"/>
</dbReference>
<keyword evidence="3" id="KW-0238">DNA-binding</keyword>
<dbReference type="SMART" id="SM00906">
    <property type="entry name" value="Fungal_trans"/>
    <property type="match status" value="1"/>
</dbReference>
<feature type="region of interest" description="Disordered" evidence="5">
    <location>
        <begin position="266"/>
        <end position="288"/>
    </location>
</feature>
<accession>A0A432ZYR1</accession>
<gene>
    <name evidence="7" type="ORF">BC936DRAFT_143673</name>
</gene>
<name>A0A432ZYR1_9FUNG</name>
<evidence type="ECO:0000256" key="2">
    <source>
        <dbReference type="ARBA" id="ARBA00022723"/>
    </source>
</evidence>
<dbReference type="GO" id="GO:0003700">
    <property type="term" value="F:DNA-binding transcription factor activity"/>
    <property type="evidence" value="ECO:0007669"/>
    <property type="project" value="InterPro"/>
</dbReference>
<dbReference type="Proteomes" id="UP000268093">
    <property type="component" value="Unassembled WGS sequence"/>
</dbReference>
<dbReference type="OrthoDB" id="9970124at2759"/>
<keyword evidence="4" id="KW-0539">Nucleus</keyword>
<protein>
    <recommendedName>
        <fullName evidence="6">Xylanolytic transcriptional activator regulatory domain-containing protein</fullName>
    </recommendedName>
</protein>
<evidence type="ECO:0000256" key="1">
    <source>
        <dbReference type="ARBA" id="ARBA00004123"/>
    </source>
</evidence>
<dbReference type="Pfam" id="PF04082">
    <property type="entry name" value="Fungal_trans"/>
    <property type="match status" value="1"/>
</dbReference>
<feature type="region of interest" description="Disordered" evidence="5">
    <location>
        <begin position="145"/>
        <end position="183"/>
    </location>
</feature>
<dbReference type="CDD" id="cd12148">
    <property type="entry name" value="fungal_TF_MHR"/>
    <property type="match status" value="1"/>
</dbReference>
<evidence type="ECO:0000256" key="3">
    <source>
        <dbReference type="ARBA" id="ARBA00023125"/>
    </source>
</evidence>
<organism evidence="7 8">
    <name type="scientific">Jimgerdemannia flammicorona</name>
    <dbReference type="NCBI Taxonomy" id="994334"/>
    <lineage>
        <taxon>Eukaryota</taxon>
        <taxon>Fungi</taxon>
        <taxon>Fungi incertae sedis</taxon>
        <taxon>Mucoromycota</taxon>
        <taxon>Mucoromycotina</taxon>
        <taxon>Endogonomycetes</taxon>
        <taxon>Endogonales</taxon>
        <taxon>Endogonaceae</taxon>
        <taxon>Jimgerdemannia</taxon>
    </lineage>
</organism>
<comment type="subcellular location">
    <subcellularLocation>
        <location evidence="1">Nucleus</location>
    </subcellularLocation>
</comment>
<keyword evidence="2" id="KW-0479">Metal-binding</keyword>
<dbReference type="GO" id="GO:0006351">
    <property type="term" value="P:DNA-templated transcription"/>
    <property type="evidence" value="ECO:0007669"/>
    <property type="project" value="InterPro"/>
</dbReference>
<evidence type="ECO:0000259" key="6">
    <source>
        <dbReference type="SMART" id="SM00906"/>
    </source>
</evidence>
<keyword evidence="8" id="KW-1185">Reference proteome</keyword>
<comment type="caution">
    <text evidence="7">The sequence shown here is derived from an EMBL/GenBank/DDBJ whole genome shotgun (WGS) entry which is preliminary data.</text>
</comment>
<sequence length="526" mass="58014">MGRALKTPKPPSSLLPTPRITPLHDDIDFDDDDSPMSTPSPPPLHSHDDDGIPTPTNCKAHDPKCECLPPYSCTRCNSGLHSAKSTMSEARVHAKAKKARQDDLEALQITFYEIEAWIEKTQPVLKRMTGELDKASVHFDQLRPKPAAAAPQPQLPPSSVPLSPPVTPPNTTSFRPPPVPHVTAGLSSQPISIPMSIHNPQSINTRQMCLRNDSLTVGSAHKPVSWVFSFNPTGGLKLETNITSVDQLVDAVDKFSLLVHPGGFASINPRNTREESPQSPNSQQPDVDTSVEYWGKALDMNPCTPHRNSPIPSPCTATTTSLLSPVTDAGITVPRDMLERICQVYWDCLHPKICVDWRTFWNRYPNPTRNLLCVNSGLALAFIHFIRHDSKSCPNAKEVGMQYFERTRTLLADCFDTPDLATVEALMNLGMFQVLQKYGSQARLYIGFAIRMALRIGMHRRENLPTDPAERKHHLRVFMVMYYYDCFVSTYAMQPPLLDDADVDIDFAEMLTVGTGTGGGGGGGGG</sequence>
<dbReference type="PANTHER" id="PTHR46910:SF3">
    <property type="entry name" value="HALOTOLERANCE PROTEIN 9-RELATED"/>
    <property type="match status" value="1"/>
</dbReference>
<reference evidence="7 8" key="1">
    <citation type="journal article" date="2018" name="New Phytol.">
        <title>Phylogenomics of Endogonaceae and evolution of mycorrhizas within Mucoromycota.</title>
        <authorList>
            <person name="Chang Y."/>
            <person name="Desiro A."/>
            <person name="Na H."/>
            <person name="Sandor L."/>
            <person name="Lipzen A."/>
            <person name="Clum A."/>
            <person name="Barry K."/>
            <person name="Grigoriev I.V."/>
            <person name="Martin F.M."/>
            <person name="Stajich J.E."/>
            <person name="Smith M.E."/>
            <person name="Bonito G."/>
            <person name="Spatafora J.W."/>
        </authorList>
    </citation>
    <scope>NUCLEOTIDE SEQUENCE [LARGE SCALE GENOMIC DNA]</scope>
    <source>
        <strain evidence="7 8">GMNB39</strain>
    </source>
</reference>
<feature type="region of interest" description="Disordered" evidence="5">
    <location>
        <begin position="1"/>
        <end position="55"/>
    </location>
</feature>
<dbReference type="AlphaFoldDB" id="A0A432ZYR1"/>
<dbReference type="PANTHER" id="PTHR46910">
    <property type="entry name" value="TRANSCRIPTION FACTOR PDR1"/>
    <property type="match status" value="1"/>
</dbReference>